<dbReference type="InterPro" id="IPR024867">
    <property type="entry name" value="NFRKB"/>
</dbReference>
<dbReference type="RefSeq" id="XP_022324575.1">
    <property type="nucleotide sequence ID" value="XM_022468867.1"/>
</dbReference>
<gene>
    <name evidence="6 7 8" type="primary">LOC111125271</name>
</gene>
<dbReference type="Pfam" id="PF14465">
    <property type="entry name" value="WHD_1st_NFRKB"/>
    <property type="match status" value="1"/>
</dbReference>
<evidence type="ECO:0000256" key="3">
    <source>
        <dbReference type="SAM" id="MobiDB-lite"/>
    </source>
</evidence>
<sequence length="1300" mass="140381">MSSSEESEDDNWGLPAPSSGPRMERCLLGKTELLLPESMLEQSHIFRDVLSMDTWRNVLSEEQRTHLKTMLPTFPSNDLAEKEDCLQKLFGNENFKFGNPLSQLQTKMREGFCSPDIAKYASICRNFKFREYKHRQQRYYSNLLKNILLSRQKAYNEVQRVPPGGQLQINHSAPARPKRSSVEHRSKKKYVRLMKEVRQECGMEDTSSEEDDSTGSGQRSRKQLFKSSCPVPSPEPTIPSVVHTFSPKPPLVNGDITGHGDGQQIKRQRPLSPVEVTEDDYKNLLRNHKKKKLMLSQEDHPELNTDSITLQDIMLRCQATNKSSPKEIVSQSDTNSVAGKKKKMKLKEKSEKKMKKVLKIKKEGSDYTSQSLIFSEEESLSPINLDIKEEPLPDIFQQDNALSKIPTSYSLYTNFFSLLRDMVTEFEDGKATTAKMEEKVREWQESGSAAKNVWFTLIPNWVDCVLQSLKFLAGDLIDVSPANFVPYVDYKERAQQWRWIGAGRDSDDNMAALFKHFITNRKEVNCDLFEGGTSSTPPPRSKTGYVVKSTTEEEKAQFREQEGRRFTNPHKAFTYKMHNYESVVGPVKGVYTKDNSNNKAREHALLVSNRPSFVTILTLVRDSAARLPNGEGTRGEICELLKDSQFLAPGVTDAQINVVVSGALDRLHSEKDPCVKYDVNRKLWIYLHRSRSEEEFEKIHQAHGAAQKAKKSLQKPKTQKSSKVKDANLSLSTSVSSPSLKSALSRDTLNVEEGVSLNPGSPSVAQSPRPNNSPSVNQVSPRVLTNSSPRSTANQATIAALKNAVSAGTVPGSQGSVVHSQSAATIRLHLQQQQKAASVASTPQKVTGKPASPTVTLGSPRVEAPQGLPHSVQLGLLQSLRGASPNITQNLTSALRQELLAQHQNSRSPTSSPTVSSPSVHKVTEKVTFVTTAASTVSSSPSAQLVTRLVQQVSGNQMVNVGNLLTQRVQGPRGNVPTTLKIQGGNLLQPVGGGKPLQLAGKPLSQARGGHLVQITGKGAQQLIQTPQGALPISIIPQGGGAHGVMTLGQSRTSSETGATGGPTIQTITRTSQGHPSTSSQPKVVTPSQGGIVVTQLPPGLTIRPGSLPVSTQGKMVAGAQAGGQAGLLSQIIMQSSAVLTGTSTSHAQSIAGGVPLLVSGTGGKPGQNIQVVRTVLGQQANLKPGQATILISQPTLQSNANVIHTGQLIQSSAKGKAGSGKAPPVYARIITPPPGQKPGAGTNSPQPPAAVSVLQTVNKLISVANAAATSVSPASSSASKTSTDTTQTIAVDLPSEGPS</sequence>
<evidence type="ECO:0000256" key="2">
    <source>
        <dbReference type="ARBA" id="ARBA00023242"/>
    </source>
</evidence>
<dbReference type="OrthoDB" id="70874at2759"/>
<feature type="region of interest" description="Disordered" evidence="3">
    <location>
        <begin position="698"/>
        <end position="792"/>
    </location>
</feature>
<feature type="region of interest" description="Disordered" evidence="3">
    <location>
        <begin position="1269"/>
        <end position="1300"/>
    </location>
</feature>
<dbReference type="Pfam" id="PF25793">
    <property type="entry name" value="WHD_2nd_NFRKB"/>
    <property type="match status" value="1"/>
</dbReference>
<dbReference type="PROSITE" id="PS51916">
    <property type="entry name" value="DEUBAD"/>
    <property type="match status" value="1"/>
</dbReference>
<dbReference type="RefSeq" id="XP_022324576.1">
    <property type="nucleotide sequence ID" value="XM_022468868.1"/>
</dbReference>
<feature type="region of interest" description="Disordered" evidence="3">
    <location>
        <begin position="1231"/>
        <end position="1251"/>
    </location>
</feature>
<dbReference type="PANTHER" id="PTHR13052">
    <property type="entry name" value="NFRKB-RELATED"/>
    <property type="match status" value="1"/>
</dbReference>
<keyword evidence="2" id="KW-0539">Nucleus</keyword>
<feature type="compositionally biased region" description="Polar residues" evidence="3">
    <location>
        <begin position="324"/>
        <end position="337"/>
    </location>
</feature>
<feature type="compositionally biased region" description="Low complexity" evidence="3">
    <location>
        <begin position="729"/>
        <end position="745"/>
    </location>
</feature>
<evidence type="ECO:0000256" key="1">
    <source>
        <dbReference type="ARBA" id="ARBA00004123"/>
    </source>
</evidence>
<keyword evidence="5" id="KW-1185">Reference proteome</keyword>
<feature type="region of interest" description="Disordered" evidence="3">
    <location>
        <begin position="901"/>
        <end position="921"/>
    </location>
</feature>
<evidence type="ECO:0000313" key="7">
    <source>
        <dbReference type="RefSeq" id="XP_022324576.1"/>
    </source>
</evidence>
<dbReference type="Gene3D" id="1.10.10.2430">
    <property type="entry name" value="NFRKB winged helix-like domain"/>
    <property type="match status" value="1"/>
</dbReference>
<evidence type="ECO:0000259" key="4">
    <source>
        <dbReference type="PROSITE" id="PS51916"/>
    </source>
</evidence>
<dbReference type="InterPro" id="IPR057748">
    <property type="entry name" value="NFRKB_WH_2"/>
</dbReference>
<dbReference type="GeneID" id="111125271"/>
<dbReference type="PANTHER" id="PTHR13052:SF3">
    <property type="entry name" value="NUCLEAR FACTOR RELATED TO KAPPA-B-BINDING PROTEIN"/>
    <property type="match status" value="1"/>
</dbReference>
<feature type="compositionally biased region" description="Polar residues" evidence="3">
    <location>
        <begin position="758"/>
        <end position="792"/>
    </location>
</feature>
<proteinExistence type="predicted"/>
<feature type="compositionally biased region" description="Low complexity" evidence="3">
    <location>
        <begin position="906"/>
        <end position="921"/>
    </location>
</feature>
<evidence type="ECO:0000313" key="8">
    <source>
        <dbReference type="RefSeq" id="XP_022324578.1"/>
    </source>
</evidence>
<dbReference type="Proteomes" id="UP000694844">
    <property type="component" value="Chromosome 3"/>
</dbReference>
<dbReference type="RefSeq" id="XP_022324578.1">
    <property type="nucleotide sequence ID" value="XM_022468870.1"/>
</dbReference>
<feature type="region of interest" description="Disordered" evidence="3">
    <location>
        <begin position="324"/>
        <end position="348"/>
    </location>
</feature>
<feature type="region of interest" description="Disordered" evidence="3">
    <location>
        <begin position="838"/>
        <end position="865"/>
    </location>
</feature>
<dbReference type="InterPro" id="IPR025220">
    <property type="entry name" value="NFRKB_WH_1"/>
</dbReference>
<organism evidence="5 6">
    <name type="scientific">Crassostrea virginica</name>
    <name type="common">Eastern oyster</name>
    <dbReference type="NCBI Taxonomy" id="6565"/>
    <lineage>
        <taxon>Eukaryota</taxon>
        <taxon>Metazoa</taxon>
        <taxon>Spiralia</taxon>
        <taxon>Lophotrochozoa</taxon>
        <taxon>Mollusca</taxon>
        <taxon>Bivalvia</taxon>
        <taxon>Autobranchia</taxon>
        <taxon>Pteriomorphia</taxon>
        <taxon>Ostreida</taxon>
        <taxon>Ostreoidea</taxon>
        <taxon>Ostreidae</taxon>
        <taxon>Crassostrea</taxon>
    </lineage>
</organism>
<feature type="compositionally biased region" description="Acidic residues" evidence="3">
    <location>
        <begin position="202"/>
        <end position="213"/>
    </location>
</feature>
<reference evidence="6 7" key="1">
    <citation type="submission" date="2025-04" db="UniProtKB">
        <authorList>
            <consortium name="RefSeq"/>
        </authorList>
    </citation>
    <scope>IDENTIFICATION</scope>
    <source>
        <tissue evidence="6 7">Whole sample</tissue>
    </source>
</reference>
<feature type="region of interest" description="Disordered" evidence="3">
    <location>
        <begin position="163"/>
        <end position="235"/>
    </location>
</feature>
<feature type="compositionally biased region" description="Low complexity" evidence="3">
    <location>
        <begin position="1269"/>
        <end position="1291"/>
    </location>
</feature>
<name>A0A8B8DA92_CRAVI</name>
<protein>
    <submittedName>
        <fullName evidence="6 7">Nuclear factor related to kappa-B-binding protein-like</fullName>
    </submittedName>
</protein>
<feature type="domain" description="DEUBAD" evidence="4">
    <location>
        <begin position="36"/>
        <end position="153"/>
    </location>
</feature>
<comment type="subcellular location">
    <subcellularLocation>
        <location evidence="1">Nucleus</location>
    </subcellularLocation>
</comment>
<dbReference type="InterPro" id="IPR044867">
    <property type="entry name" value="DEUBAD_dom"/>
</dbReference>
<feature type="compositionally biased region" description="Basic residues" evidence="3">
    <location>
        <begin position="708"/>
        <end position="722"/>
    </location>
</feature>
<dbReference type="GO" id="GO:0002020">
    <property type="term" value="F:protease binding"/>
    <property type="evidence" value="ECO:0007669"/>
    <property type="project" value="TreeGrafter"/>
</dbReference>
<dbReference type="GO" id="GO:0031011">
    <property type="term" value="C:Ino80 complex"/>
    <property type="evidence" value="ECO:0007669"/>
    <property type="project" value="InterPro"/>
</dbReference>
<evidence type="ECO:0000313" key="5">
    <source>
        <dbReference type="Proteomes" id="UP000694844"/>
    </source>
</evidence>
<evidence type="ECO:0000313" key="6">
    <source>
        <dbReference type="RefSeq" id="XP_022324575.1"/>
    </source>
</evidence>
<dbReference type="InterPro" id="IPR038106">
    <property type="entry name" value="NFRKB_winged_sf"/>
</dbReference>
<accession>A0A8B8DA92</accession>
<dbReference type="KEGG" id="cvn:111125271"/>
<dbReference type="CDD" id="cd21865">
    <property type="entry name" value="DEUBAD_NFRKB"/>
    <property type="match status" value="1"/>
</dbReference>
<feature type="compositionally biased region" description="Basic residues" evidence="3">
    <location>
        <begin position="339"/>
        <end position="348"/>
    </location>
</feature>